<dbReference type="Proteomes" id="UP000030710">
    <property type="component" value="Unassembled WGS sequence"/>
</dbReference>
<protein>
    <submittedName>
        <fullName evidence="1">Uncharacterized protein</fullName>
    </submittedName>
</protein>
<sequence>MGVDARVCLTMNNIDRMGFDCGIMTIAHEVSDTRHIRVGLVGVDVKNR</sequence>
<proteinExistence type="predicted"/>
<dbReference type="AlphaFoldDB" id="U1PK80"/>
<evidence type="ECO:0000313" key="2">
    <source>
        <dbReference type="Proteomes" id="UP000030710"/>
    </source>
</evidence>
<name>U1PK80_9EURY</name>
<gene>
    <name evidence="1" type="ORF">J07HQW2_00521</name>
</gene>
<evidence type="ECO:0000313" key="1">
    <source>
        <dbReference type="EMBL" id="ERG94087.1"/>
    </source>
</evidence>
<organism evidence="1 2">
    <name type="scientific">Haloquadratum walsbyi J07HQW2</name>
    <dbReference type="NCBI Taxonomy" id="1238425"/>
    <lineage>
        <taxon>Archaea</taxon>
        <taxon>Methanobacteriati</taxon>
        <taxon>Methanobacteriota</taxon>
        <taxon>Stenosarchaea group</taxon>
        <taxon>Halobacteria</taxon>
        <taxon>Halobacteriales</taxon>
        <taxon>Haloferacaceae</taxon>
        <taxon>Haloquadratum</taxon>
    </lineage>
</organism>
<reference evidence="1 2" key="1">
    <citation type="journal article" date="2013" name="PLoS ONE">
        <title>Assembly-driven community genomics of a hypersaline microbial ecosystem.</title>
        <authorList>
            <person name="Podell S."/>
            <person name="Ugalde J.A."/>
            <person name="Narasingarao P."/>
            <person name="Banfield J.F."/>
            <person name="Heidelberg K.B."/>
            <person name="Allen E.E."/>
        </authorList>
    </citation>
    <scope>NUCLEOTIDE SEQUENCE [LARGE SCALE GENOMIC DNA]</scope>
    <source>
        <strain evidence="2">J07HQW2</strain>
    </source>
</reference>
<dbReference type="EMBL" id="KE356561">
    <property type="protein sequence ID" value="ERG94087.1"/>
    <property type="molecule type" value="Genomic_DNA"/>
</dbReference>
<dbReference type="HOGENOM" id="CLU_3147916_0_0_2"/>
<accession>U1PK80</accession>